<feature type="transmembrane region" description="Helical" evidence="1">
    <location>
        <begin position="12"/>
        <end position="34"/>
    </location>
</feature>
<feature type="transmembrane region" description="Helical" evidence="1">
    <location>
        <begin position="201"/>
        <end position="224"/>
    </location>
</feature>
<sequence length="310" mass="33896">MITLPEASLLALFLETLFYGVFFTFYWLALVILLKKRGIQRDLLLPVATLLLCIATGHLIINFVRALEAFVFNVDTIGADAYYSNLASPLGLAKTALYVTQPTVADSVLVWRCYVLNNRSLLVGIPGCIVLLANGAIGYYIVWSLSQAIAGSTALIIVPGLIITFYTLTMLINIAFTTLISWRIWRSRQPISGSSAELLPVLIVIVEGGAIYATSVLALLLAFLTGSNGEYPAMDIASPVVGIVFCLIILQVHFHVGNNPQPDSPPKPFTILFGERGEQNVSHSMEPMIEETEVIQSDVMRSRRLSGDEC</sequence>
<evidence type="ECO:0000313" key="2">
    <source>
        <dbReference type="EMBL" id="KAG1786990.1"/>
    </source>
</evidence>
<reference evidence="2" key="1">
    <citation type="journal article" date="2020" name="New Phytol.">
        <title>Comparative genomics reveals dynamic genome evolution in host specialist ectomycorrhizal fungi.</title>
        <authorList>
            <person name="Lofgren L.A."/>
            <person name="Nguyen N.H."/>
            <person name="Vilgalys R."/>
            <person name="Ruytinx J."/>
            <person name="Liao H.L."/>
            <person name="Branco S."/>
            <person name="Kuo A."/>
            <person name="LaButti K."/>
            <person name="Lipzen A."/>
            <person name="Andreopoulos W."/>
            <person name="Pangilinan J."/>
            <person name="Riley R."/>
            <person name="Hundley H."/>
            <person name="Na H."/>
            <person name="Barry K."/>
            <person name="Grigoriev I.V."/>
            <person name="Stajich J.E."/>
            <person name="Kennedy P.G."/>
        </authorList>
    </citation>
    <scope>NUCLEOTIDE SEQUENCE</scope>
    <source>
        <strain evidence="2">S12</strain>
    </source>
</reference>
<keyword evidence="3" id="KW-1185">Reference proteome</keyword>
<dbReference type="EMBL" id="JABBWE010000085">
    <property type="protein sequence ID" value="KAG1786990.1"/>
    <property type="molecule type" value="Genomic_DNA"/>
</dbReference>
<proteinExistence type="predicted"/>
<dbReference type="OrthoDB" id="2756618at2759"/>
<dbReference type="GeneID" id="64605986"/>
<comment type="caution">
    <text evidence="2">The sequence shown here is derived from an EMBL/GenBank/DDBJ whole genome shotgun (WGS) entry which is preliminary data.</text>
</comment>
<evidence type="ECO:0000313" key="3">
    <source>
        <dbReference type="Proteomes" id="UP000719766"/>
    </source>
</evidence>
<gene>
    <name evidence="2" type="ORF">HD556DRAFT_998716</name>
</gene>
<dbReference type="AlphaFoldDB" id="A0A9P7ADB5"/>
<accession>A0A9P7ADB5</accession>
<evidence type="ECO:0000256" key="1">
    <source>
        <dbReference type="SAM" id="Phobius"/>
    </source>
</evidence>
<keyword evidence="1" id="KW-0472">Membrane</keyword>
<dbReference type="Proteomes" id="UP000719766">
    <property type="component" value="Unassembled WGS sequence"/>
</dbReference>
<feature type="transmembrane region" description="Helical" evidence="1">
    <location>
        <begin position="43"/>
        <end position="61"/>
    </location>
</feature>
<protein>
    <submittedName>
        <fullName evidence="2">Uncharacterized protein</fullName>
    </submittedName>
</protein>
<keyword evidence="1" id="KW-1133">Transmembrane helix</keyword>
<feature type="transmembrane region" description="Helical" evidence="1">
    <location>
        <begin position="154"/>
        <end position="180"/>
    </location>
</feature>
<feature type="transmembrane region" description="Helical" evidence="1">
    <location>
        <begin position="121"/>
        <end position="142"/>
    </location>
</feature>
<feature type="transmembrane region" description="Helical" evidence="1">
    <location>
        <begin position="236"/>
        <end position="254"/>
    </location>
</feature>
<keyword evidence="1" id="KW-0812">Transmembrane</keyword>
<name>A0A9P7ADB5_9AGAM</name>
<organism evidence="2 3">
    <name type="scientific">Suillus plorans</name>
    <dbReference type="NCBI Taxonomy" id="116603"/>
    <lineage>
        <taxon>Eukaryota</taxon>
        <taxon>Fungi</taxon>
        <taxon>Dikarya</taxon>
        <taxon>Basidiomycota</taxon>
        <taxon>Agaricomycotina</taxon>
        <taxon>Agaricomycetes</taxon>
        <taxon>Agaricomycetidae</taxon>
        <taxon>Boletales</taxon>
        <taxon>Suillineae</taxon>
        <taxon>Suillaceae</taxon>
        <taxon>Suillus</taxon>
    </lineage>
</organism>
<dbReference type="RefSeq" id="XP_041154374.1">
    <property type="nucleotide sequence ID" value="XM_041312222.1"/>
</dbReference>